<protein>
    <submittedName>
        <fullName evidence="1">Uncharacterized protein</fullName>
    </submittedName>
</protein>
<dbReference type="AlphaFoldDB" id="A0A645FSX0"/>
<evidence type="ECO:0000313" key="1">
    <source>
        <dbReference type="EMBL" id="MPN15183.1"/>
    </source>
</evidence>
<dbReference type="EMBL" id="VSSQ01061892">
    <property type="protein sequence ID" value="MPN15183.1"/>
    <property type="molecule type" value="Genomic_DNA"/>
</dbReference>
<proteinExistence type="predicted"/>
<accession>A0A645FSX0</accession>
<sequence>MGQSDRFYGDTYFNINGSKDTFIIPQCTGYRRGPGVYALDGAFSIHHGDVIV</sequence>
<gene>
    <name evidence="1" type="ORF">SDC9_162512</name>
</gene>
<name>A0A645FSX0_9ZZZZ</name>
<comment type="caution">
    <text evidence="1">The sequence shown here is derived from an EMBL/GenBank/DDBJ whole genome shotgun (WGS) entry which is preliminary data.</text>
</comment>
<reference evidence="1" key="1">
    <citation type="submission" date="2019-08" db="EMBL/GenBank/DDBJ databases">
        <authorList>
            <person name="Kucharzyk K."/>
            <person name="Murdoch R.W."/>
            <person name="Higgins S."/>
            <person name="Loffler F."/>
        </authorList>
    </citation>
    <scope>NUCLEOTIDE SEQUENCE</scope>
</reference>
<organism evidence="1">
    <name type="scientific">bioreactor metagenome</name>
    <dbReference type="NCBI Taxonomy" id="1076179"/>
    <lineage>
        <taxon>unclassified sequences</taxon>
        <taxon>metagenomes</taxon>
        <taxon>ecological metagenomes</taxon>
    </lineage>
</organism>